<gene>
    <name evidence="2" type="ORF">FBQ73_06590</name>
</gene>
<dbReference type="OrthoDB" id="7189469at2"/>
<feature type="compositionally biased region" description="Basic and acidic residues" evidence="1">
    <location>
        <begin position="121"/>
        <end position="131"/>
    </location>
</feature>
<dbReference type="Pfam" id="PF10691">
    <property type="entry name" value="DUF2497"/>
    <property type="match status" value="1"/>
</dbReference>
<sequence>MAAIPKVQEPSMEDILASIRRIMADDDAPPAAARPASERAARPGPAERRAPDAPEPDPDAAERPARRVEPRVYDPREAGRREVPSRPASADGQMRARARIDLEELSEHLTSETQAIDPSEADPHDIPHDANGHPAHGPAMNGQSPAEPSGRERGRAFAPEAAPRVVRDFERRAAPPSEPERFEAPAAPRAPRLGERPAPELRSGPRGEASSRGEDRAPQMARRAAPPVAEEPAAMDADTDLRGDAVRRRDLLSPNVDDVVAAAFQSLGDLLLPQKQRTIEDLVKEILRPMLKDWLDQNLPSIVERLVRAEIERVARRPR</sequence>
<feature type="compositionally biased region" description="Basic and acidic residues" evidence="1">
    <location>
        <begin position="60"/>
        <end position="84"/>
    </location>
</feature>
<accession>A0A6C1KHV4</accession>
<feature type="region of interest" description="Disordered" evidence="1">
    <location>
        <begin position="18"/>
        <end position="242"/>
    </location>
</feature>
<dbReference type="InterPro" id="IPR019632">
    <property type="entry name" value="DUF2497"/>
</dbReference>
<name>A0A6C1KHV4_XANAU</name>
<protein>
    <submittedName>
        <fullName evidence="2">DUF2497 domain-containing protein</fullName>
    </submittedName>
</protein>
<reference evidence="2 3" key="1">
    <citation type="submission" date="2019-05" db="EMBL/GenBank/DDBJ databases">
        <authorList>
            <person name="Zhou X."/>
        </authorList>
    </citation>
    <scope>NUCLEOTIDE SEQUENCE [LARGE SCALE GENOMIC DNA]</scope>
    <source>
        <strain evidence="2 3">DSM 432</strain>
    </source>
</reference>
<dbReference type="Proteomes" id="UP000305131">
    <property type="component" value="Unassembled WGS sequence"/>
</dbReference>
<evidence type="ECO:0000313" key="2">
    <source>
        <dbReference type="EMBL" id="TLX43770.1"/>
    </source>
</evidence>
<feature type="compositionally biased region" description="Low complexity" evidence="1">
    <location>
        <begin position="218"/>
        <end position="236"/>
    </location>
</feature>
<evidence type="ECO:0000256" key="1">
    <source>
        <dbReference type="SAM" id="MobiDB-lite"/>
    </source>
</evidence>
<feature type="compositionally biased region" description="Basic and acidic residues" evidence="1">
    <location>
        <begin position="36"/>
        <end position="52"/>
    </location>
</feature>
<proteinExistence type="predicted"/>
<feature type="compositionally biased region" description="Basic and acidic residues" evidence="1">
    <location>
        <begin position="165"/>
        <end position="183"/>
    </location>
</feature>
<evidence type="ECO:0000313" key="3">
    <source>
        <dbReference type="Proteomes" id="UP000305131"/>
    </source>
</evidence>
<comment type="caution">
    <text evidence="2">The sequence shown here is derived from an EMBL/GenBank/DDBJ whole genome shotgun (WGS) entry which is preliminary data.</text>
</comment>
<organism evidence="2 3">
    <name type="scientific">Xanthobacter autotrophicus</name>
    <dbReference type="NCBI Taxonomy" id="280"/>
    <lineage>
        <taxon>Bacteria</taxon>
        <taxon>Pseudomonadati</taxon>
        <taxon>Pseudomonadota</taxon>
        <taxon>Alphaproteobacteria</taxon>
        <taxon>Hyphomicrobiales</taxon>
        <taxon>Xanthobacteraceae</taxon>
        <taxon>Xanthobacter</taxon>
    </lineage>
</organism>
<feature type="compositionally biased region" description="Basic and acidic residues" evidence="1">
    <location>
        <begin position="192"/>
        <end position="217"/>
    </location>
</feature>
<feature type="compositionally biased region" description="Basic and acidic residues" evidence="1">
    <location>
        <begin position="98"/>
        <end position="110"/>
    </location>
</feature>
<dbReference type="AlphaFoldDB" id="A0A6C1KHV4"/>
<dbReference type="EMBL" id="VAUP01000015">
    <property type="protein sequence ID" value="TLX43770.1"/>
    <property type="molecule type" value="Genomic_DNA"/>
</dbReference>